<dbReference type="STRING" id="1388766.A0A017SRM5"/>
<dbReference type="RefSeq" id="XP_040642623.1">
    <property type="nucleotide sequence ID" value="XM_040783654.1"/>
</dbReference>
<dbReference type="OrthoDB" id="4424523at2759"/>
<accession>A0A017SRM5</accession>
<evidence type="ECO:0000313" key="2">
    <source>
        <dbReference type="Proteomes" id="UP000019804"/>
    </source>
</evidence>
<gene>
    <name evidence="1" type="ORF">EURHEDRAFT_447166</name>
</gene>
<reference evidence="2" key="1">
    <citation type="journal article" date="2014" name="Nat. Commun.">
        <title>Genomic adaptations of the halophilic Dead Sea filamentous fungus Eurotium rubrum.</title>
        <authorList>
            <person name="Kis-Papo T."/>
            <person name="Weig A.R."/>
            <person name="Riley R."/>
            <person name="Persoh D."/>
            <person name="Salamov A."/>
            <person name="Sun H."/>
            <person name="Lipzen A."/>
            <person name="Wasser S.P."/>
            <person name="Rambold G."/>
            <person name="Grigoriev I.V."/>
            <person name="Nevo E."/>
        </authorList>
    </citation>
    <scope>NUCLEOTIDE SEQUENCE [LARGE SCALE GENOMIC DNA]</scope>
    <source>
        <strain evidence="2">CBS 135680</strain>
    </source>
</reference>
<keyword evidence="2" id="KW-1185">Reference proteome</keyword>
<organism evidence="1 2">
    <name type="scientific">Aspergillus ruber (strain CBS 135680)</name>
    <dbReference type="NCBI Taxonomy" id="1388766"/>
    <lineage>
        <taxon>Eukaryota</taxon>
        <taxon>Fungi</taxon>
        <taxon>Dikarya</taxon>
        <taxon>Ascomycota</taxon>
        <taxon>Pezizomycotina</taxon>
        <taxon>Eurotiomycetes</taxon>
        <taxon>Eurotiomycetidae</taxon>
        <taxon>Eurotiales</taxon>
        <taxon>Aspergillaceae</taxon>
        <taxon>Aspergillus</taxon>
        <taxon>Aspergillus subgen. Aspergillus</taxon>
    </lineage>
</organism>
<name>A0A017SRM5_ASPRC</name>
<evidence type="ECO:0000313" key="1">
    <source>
        <dbReference type="EMBL" id="EYE98935.1"/>
    </source>
</evidence>
<protein>
    <submittedName>
        <fullName evidence="1">Uncharacterized protein</fullName>
    </submittedName>
</protein>
<dbReference type="Proteomes" id="UP000019804">
    <property type="component" value="Unassembled WGS sequence"/>
</dbReference>
<dbReference type="EMBL" id="KK088412">
    <property type="protein sequence ID" value="EYE98935.1"/>
    <property type="molecule type" value="Genomic_DNA"/>
</dbReference>
<dbReference type="HOGENOM" id="CLU_2849288_0_0_1"/>
<dbReference type="AlphaFoldDB" id="A0A017SRM5"/>
<dbReference type="GeneID" id="63698778"/>
<sequence length="65" mass="7863">MNSTRRETLRKLGWVFYRCTCNNDEGWNYSKRMITREIRNDITNSNTPGIDRFLGDNLKMRFIEN</sequence>
<proteinExistence type="predicted"/>